<dbReference type="InterPro" id="IPR040521">
    <property type="entry name" value="KDZ"/>
</dbReference>
<keyword evidence="3" id="KW-1185">Reference proteome</keyword>
<evidence type="ECO:0000313" key="3">
    <source>
        <dbReference type="Proteomes" id="UP001215280"/>
    </source>
</evidence>
<protein>
    <submittedName>
        <fullName evidence="2">Uncharacterized protein</fullName>
    </submittedName>
</protein>
<dbReference type="Proteomes" id="UP001215280">
    <property type="component" value="Unassembled WGS sequence"/>
</dbReference>
<gene>
    <name evidence="2" type="ORF">DFH07DRAFT_764759</name>
</gene>
<reference evidence="2" key="1">
    <citation type="submission" date="2023-03" db="EMBL/GenBank/DDBJ databases">
        <title>Massive genome expansion in bonnet fungi (Mycena s.s.) driven by repeated elements and novel gene families across ecological guilds.</title>
        <authorList>
            <consortium name="Lawrence Berkeley National Laboratory"/>
            <person name="Harder C.B."/>
            <person name="Miyauchi S."/>
            <person name="Viragh M."/>
            <person name="Kuo A."/>
            <person name="Thoen E."/>
            <person name="Andreopoulos B."/>
            <person name="Lu D."/>
            <person name="Skrede I."/>
            <person name="Drula E."/>
            <person name="Henrissat B."/>
            <person name="Morin E."/>
            <person name="Kohler A."/>
            <person name="Barry K."/>
            <person name="LaButti K."/>
            <person name="Morin E."/>
            <person name="Salamov A."/>
            <person name="Lipzen A."/>
            <person name="Mereny Z."/>
            <person name="Hegedus B."/>
            <person name="Baldrian P."/>
            <person name="Stursova M."/>
            <person name="Weitz H."/>
            <person name="Taylor A."/>
            <person name="Grigoriev I.V."/>
            <person name="Nagy L.G."/>
            <person name="Martin F."/>
            <person name="Kauserud H."/>
        </authorList>
    </citation>
    <scope>NUCLEOTIDE SEQUENCE</scope>
    <source>
        <strain evidence="2">CBHHK188m</strain>
    </source>
</reference>
<feature type="region of interest" description="Disordered" evidence="1">
    <location>
        <begin position="311"/>
        <end position="332"/>
    </location>
</feature>
<sequence length="473" mass="52683">MQIDLNIMLQCGLPVWHASAHEKDCANKNSLSFLEGLGCSDGKGVERLWSFLNHCAYHTKDMSIGNRADTIEDKVDSHNFMKNLGSVNILRRKLVVAIAEHAQQVASFKEINKTITVEVQGDWQKAIDVFLKDESAANPYILSSKDGPSEADIRSELKPKEAQDVERRIAPLHGMSATAFLAAGLQLESSQYMRRSMKAEISTMMTADRESKLNEHHMAFMSKLQCFRKLQGHPPPKAEMVHLYLPSELSEAERVNGCQSGIAEMEAQLCEAQCSDALMEICVKLHAKGHLITFKNENITRQKLRTSDLTLDSEEKENDSASRQKLARIGSGKQGQAARNALLKNRTLSWIWTAWGALDMGEEVLHECGTILALPVEWSQAKARKSRWEEDVRLLQEEMCHVLCFLGWQADFWDMLERDIAVRSNVSAATKGGMVVYAAKAGGDMGQLDLSIGATVDSALAERDMNEDDIAGF</sequence>
<dbReference type="AlphaFoldDB" id="A0AAD7KEV5"/>
<evidence type="ECO:0000313" key="2">
    <source>
        <dbReference type="EMBL" id="KAJ7781732.1"/>
    </source>
</evidence>
<name>A0AAD7KEV5_9AGAR</name>
<evidence type="ECO:0000256" key="1">
    <source>
        <dbReference type="SAM" id="MobiDB-lite"/>
    </source>
</evidence>
<dbReference type="EMBL" id="JARJLG010000004">
    <property type="protein sequence ID" value="KAJ7781732.1"/>
    <property type="molecule type" value="Genomic_DNA"/>
</dbReference>
<dbReference type="PANTHER" id="PTHR33096:SF1">
    <property type="entry name" value="CXC1-LIKE CYSTEINE CLUSTER ASSOCIATED WITH KDZ TRANSPOSASES DOMAIN-CONTAINING PROTEIN"/>
    <property type="match status" value="1"/>
</dbReference>
<accession>A0AAD7KEV5</accession>
<comment type="caution">
    <text evidence="2">The sequence shown here is derived from an EMBL/GenBank/DDBJ whole genome shotgun (WGS) entry which is preliminary data.</text>
</comment>
<dbReference type="Pfam" id="PF18758">
    <property type="entry name" value="KDZ"/>
    <property type="match status" value="1"/>
</dbReference>
<organism evidence="2 3">
    <name type="scientific">Mycena maculata</name>
    <dbReference type="NCBI Taxonomy" id="230809"/>
    <lineage>
        <taxon>Eukaryota</taxon>
        <taxon>Fungi</taxon>
        <taxon>Dikarya</taxon>
        <taxon>Basidiomycota</taxon>
        <taxon>Agaricomycotina</taxon>
        <taxon>Agaricomycetes</taxon>
        <taxon>Agaricomycetidae</taxon>
        <taxon>Agaricales</taxon>
        <taxon>Marasmiineae</taxon>
        <taxon>Mycenaceae</taxon>
        <taxon>Mycena</taxon>
    </lineage>
</organism>
<proteinExistence type="predicted"/>
<dbReference type="PANTHER" id="PTHR33096">
    <property type="entry name" value="CXC2 DOMAIN-CONTAINING PROTEIN"/>
    <property type="match status" value="1"/>
</dbReference>